<organism evidence="2 3">
    <name type="scientific">Tuber borchii</name>
    <name type="common">White truffle</name>
    <dbReference type="NCBI Taxonomy" id="42251"/>
    <lineage>
        <taxon>Eukaryota</taxon>
        <taxon>Fungi</taxon>
        <taxon>Dikarya</taxon>
        <taxon>Ascomycota</taxon>
        <taxon>Pezizomycotina</taxon>
        <taxon>Pezizomycetes</taxon>
        <taxon>Pezizales</taxon>
        <taxon>Tuberaceae</taxon>
        <taxon>Tuber</taxon>
    </lineage>
</organism>
<proteinExistence type="predicted"/>
<protein>
    <submittedName>
        <fullName evidence="2">Uncharacterized protein</fullName>
    </submittedName>
</protein>
<keyword evidence="1" id="KW-1133">Transmembrane helix</keyword>
<reference evidence="2 3" key="1">
    <citation type="submission" date="2017-04" db="EMBL/GenBank/DDBJ databases">
        <title>Draft genome sequence of Tuber borchii Vittad., a whitish edible truffle.</title>
        <authorList>
            <consortium name="DOE Joint Genome Institute"/>
            <person name="Murat C."/>
            <person name="Kuo A."/>
            <person name="Barry K.W."/>
            <person name="Clum A."/>
            <person name="Dockter R.B."/>
            <person name="Fauchery L."/>
            <person name="Iotti M."/>
            <person name="Kohler A."/>
            <person name="Labutti K."/>
            <person name="Lindquist E.A."/>
            <person name="Lipzen A."/>
            <person name="Ohm R.A."/>
            <person name="Wang M."/>
            <person name="Grigoriev I.V."/>
            <person name="Zambonelli A."/>
            <person name="Martin F.M."/>
        </authorList>
    </citation>
    <scope>NUCLEOTIDE SEQUENCE [LARGE SCALE GENOMIC DNA]</scope>
    <source>
        <strain evidence="2 3">Tbo3840</strain>
    </source>
</reference>
<gene>
    <name evidence="2" type="ORF">B9Z19DRAFT_1092704</name>
</gene>
<dbReference type="Proteomes" id="UP000244722">
    <property type="component" value="Unassembled WGS sequence"/>
</dbReference>
<dbReference type="EMBL" id="NESQ01000296">
    <property type="protein sequence ID" value="PUU74507.1"/>
    <property type="molecule type" value="Genomic_DNA"/>
</dbReference>
<evidence type="ECO:0000256" key="1">
    <source>
        <dbReference type="SAM" id="Phobius"/>
    </source>
</evidence>
<name>A0A2T6ZG94_TUBBO</name>
<dbReference type="AlphaFoldDB" id="A0A2T6ZG94"/>
<feature type="transmembrane region" description="Helical" evidence="1">
    <location>
        <begin position="12"/>
        <end position="33"/>
    </location>
</feature>
<sequence>MPVPKYIHIYRYYDTVLFFFFFSFFFFSFSLPLSNARPFCNRLIILYPIHPSLLRNLLTIRYEHCTRTGSTLK</sequence>
<evidence type="ECO:0000313" key="3">
    <source>
        <dbReference type="Proteomes" id="UP000244722"/>
    </source>
</evidence>
<evidence type="ECO:0000313" key="2">
    <source>
        <dbReference type="EMBL" id="PUU74507.1"/>
    </source>
</evidence>
<accession>A0A2T6ZG94</accession>
<keyword evidence="1" id="KW-0472">Membrane</keyword>
<keyword evidence="1" id="KW-0812">Transmembrane</keyword>
<comment type="caution">
    <text evidence="2">The sequence shown here is derived from an EMBL/GenBank/DDBJ whole genome shotgun (WGS) entry which is preliminary data.</text>
</comment>
<keyword evidence="3" id="KW-1185">Reference proteome</keyword>